<dbReference type="PROSITE" id="PS00073">
    <property type="entry name" value="ACYL_COA_DH_2"/>
    <property type="match status" value="1"/>
</dbReference>
<sequence length="379" mass="40743">MSDILLTDSQRDLQLMFREFAKKEVMPISAQYDEKGEFPREIFNKAVEMGLTTLGVPEKFGGSGEGALTGTLLGEELGYADAGFAVAVGACNLATIPVMMGGNEAQVKKVADLLLHGGMTAFCLTEAEAGSDAAALRTTAVKDGNDYIINGSKVFITNGGVADMYTVFATVDRSLGAKGITAFLVDRNSPGLSVGKEENKMGIRLSNTTEVVFEDVRVSAENIVGGVGKGLKIALGTLSRTRAQGSSAAVGICRRAIEESMRYAKQRVTFGRPIIKNQAIQFMLADMEIQTEAARQLVRHAARMVDKGVIDAKQGSIAKTFAGDTAVKVTTDAIQIFGGYGYSREYPVEKLLRDAKIYQIFEGTNQIQRMVIFGNMINQ</sequence>
<evidence type="ECO:0000256" key="1">
    <source>
        <dbReference type="ARBA" id="ARBA00001974"/>
    </source>
</evidence>
<evidence type="ECO:0000259" key="8">
    <source>
        <dbReference type="Pfam" id="PF02771"/>
    </source>
</evidence>
<reference evidence="9" key="1">
    <citation type="submission" date="2019-08" db="EMBL/GenBank/DDBJ databases">
        <authorList>
            <person name="Kucharzyk K."/>
            <person name="Murdoch R.W."/>
            <person name="Higgins S."/>
            <person name="Loffler F."/>
        </authorList>
    </citation>
    <scope>NUCLEOTIDE SEQUENCE</scope>
</reference>
<dbReference type="EMBL" id="VSSQ01000626">
    <property type="protein sequence ID" value="MPL98736.1"/>
    <property type="molecule type" value="Genomic_DNA"/>
</dbReference>
<feature type="domain" description="Acyl-CoA dehydrogenase/oxidase C-terminal" evidence="6">
    <location>
        <begin position="228"/>
        <end position="373"/>
    </location>
</feature>
<comment type="caution">
    <text evidence="9">The sequence shown here is derived from an EMBL/GenBank/DDBJ whole genome shotgun (WGS) entry which is preliminary data.</text>
</comment>
<evidence type="ECO:0000259" key="7">
    <source>
        <dbReference type="Pfam" id="PF02770"/>
    </source>
</evidence>
<dbReference type="Gene3D" id="1.20.140.10">
    <property type="entry name" value="Butyryl-CoA Dehydrogenase, subunit A, domain 3"/>
    <property type="match status" value="1"/>
</dbReference>
<feature type="domain" description="Acyl-CoA oxidase/dehydrogenase middle" evidence="7">
    <location>
        <begin position="121"/>
        <end position="216"/>
    </location>
</feature>
<evidence type="ECO:0000256" key="3">
    <source>
        <dbReference type="ARBA" id="ARBA00022630"/>
    </source>
</evidence>
<dbReference type="PANTHER" id="PTHR43884:SF12">
    <property type="entry name" value="ISOVALERYL-COA DEHYDROGENASE, MITOCHONDRIAL-RELATED"/>
    <property type="match status" value="1"/>
</dbReference>
<dbReference type="SUPFAM" id="SSF47203">
    <property type="entry name" value="Acyl-CoA dehydrogenase C-terminal domain-like"/>
    <property type="match status" value="1"/>
</dbReference>
<dbReference type="InterPro" id="IPR037069">
    <property type="entry name" value="AcylCoA_DH/ox_N_sf"/>
</dbReference>
<evidence type="ECO:0000313" key="9">
    <source>
        <dbReference type="EMBL" id="MPL98736.1"/>
    </source>
</evidence>
<dbReference type="Pfam" id="PF02771">
    <property type="entry name" value="Acyl-CoA_dh_N"/>
    <property type="match status" value="1"/>
</dbReference>
<gene>
    <name evidence="9" type="primary">mmgC_4</name>
    <name evidence="9" type="ORF">SDC9_44943</name>
</gene>
<dbReference type="InterPro" id="IPR036250">
    <property type="entry name" value="AcylCo_DH-like_C"/>
</dbReference>
<keyword evidence="4" id="KW-0274">FAD</keyword>
<comment type="cofactor">
    <cofactor evidence="1">
        <name>FAD</name>
        <dbReference type="ChEBI" id="CHEBI:57692"/>
    </cofactor>
</comment>
<dbReference type="Pfam" id="PF00441">
    <property type="entry name" value="Acyl-CoA_dh_1"/>
    <property type="match status" value="1"/>
</dbReference>
<dbReference type="GO" id="GO:0050660">
    <property type="term" value="F:flavin adenine dinucleotide binding"/>
    <property type="evidence" value="ECO:0007669"/>
    <property type="project" value="InterPro"/>
</dbReference>
<name>A0A644W5F9_9ZZZZ</name>
<feature type="domain" description="Acyl-CoA dehydrogenase/oxidase N-terminal" evidence="8">
    <location>
        <begin position="7"/>
        <end position="111"/>
    </location>
</feature>
<evidence type="ECO:0000256" key="4">
    <source>
        <dbReference type="ARBA" id="ARBA00022827"/>
    </source>
</evidence>
<protein>
    <submittedName>
        <fullName evidence="9">Acyl-CoA dehydrogenase</fullName>
        <ecNumber evidence="9">1.3.99.-</ecNumber>
    </submittedName>
</protein>
<dbReference type="FunFam" id="2.40.110.10:FF:000001">
    <property type="entry name" value="Acyl-CoA dehydrogenase, mitochondrial"/>
    <property type="match status" value="1"/>
</dbReference>
<dbReference type="InterPro" id="IPR046373">
    <property type="entry name" value="Acyl-CoA_Oxase/DH_mid-dom_sf"/>
</dbReference>
<dbReference type="GO" id="GO:0003995">
    <property type="term" value="F:acyl-CoA dehydrogenase activity"/>
    <property type="evidence" value="ECO:0007669"/>
    <property type="project" value="InterPro"/>
</dbReference>
<dbReference type="InterPro" id="IPR009100">
    <property type="entry name" value="AcylCoA_DH/oxidase_NM_dom_sf"/>
</dbReference>
<keyword evidence="5 9" id="KW-0560">Oxidoreductase</keyword>
<dbReference type="Gene3D" id="1.10.540.10">
    <property type="entry name" value="Acyl-CoA dehydrogenase/oxidase, N-terminal domain"/>
    <property type="match status" value="1"/>
</dbReference>
<dbReference type="EC" id="1.3.99.-" evidence="9"/>
<dbReference type="InterPro" id="IPR006089">
    <property type="entry name" value="Acyl-CoA_DH_CS"/>
</dbReference>
<accession>A0A644W5F9</accession>
<dbReference type="Gene3D" id="2.40.110.10">
    <property type="entry name" value="Butyryl-CoA Dehydrogenase, subunit A, domain 2"/>
    <property type="match status" value="1"/>
</dbReference>
<dbReference type="AlphaFoldDB" id="A0A644W5F9"/>
<organism evidence="9">
    <name type="scientific">bioreactor metagenome</name>
    <dbReference type="NCBI Taxonomy" id="1076179"/>
    <lineage>
        <taxon>unclassified sequences</taxon>
        <taxon>metagenomes</taxon>
        <taxon>ecological metagenomes</taxon>
    </lineage>
</organism>
<dbReference type="PIRSF" id="PIRSF016578">
    <property type="entry name" value="HsaA"/>
    <property type="match status" value="1"/>
</dbReference>
<evidence type="ECO:0000256" key="2">
    <source>
        <dbReference type="ARBA" id="ARBA00009347"/>
    </source>
</evidence>
<dbReference type="SUPFAM" id="SSF56645">
    <property type="entry name" value="Acyl-CoA dehydrogenase NM domain-like"/>
    <property type="match status" value="1"/>
</dbReference>
<dbReference type="PANTHER" id="PTHR43884">
    <property type="entry name" value="ACYL-COA DEHYDROGENASE"/>
    <property type="match status" value="1"/>
</dbReference>
<dbReference type="PROSITE" id="PS00072">
    <property type="entry name" value="ACYL_COA_DH_1"/>
    <property type="match status" value="1"/>
</dbReference>
<dbReference type="InterPro" id="IPR009075">
    <property type="entry name" value="AcylCo_DH/oxidase_C"/>
</dbReference>
<dbReference type="InterPro" id="IPR006091">
    <property type="entry name" value="Acyl-CoA_Oxase/DH_mid-dom"/>
</dbReference>
<dbReference type="InterPro" id="IPR013786">
    <property type="entry name" value="AcylCoA_DH/ox_N"/>
</dbReference>
<keyword evidence="3" id="KW-0285">Flavoprotein</keyword>
<comment type="similarity">
    <text evidence="2">Belongs to the acyl-CoA dehydrogenase family.</text>
</comment>
<proteinExistence type="inferred from homology"/>
<evidence type="ECO:0000256" key="5">
    <source>
        <dbReference type="ARBA" id="ARBA00023002"/>
    </source>
</evidence>
<dbReference type="Pfam" id="PF02770">
    <property type="entry name" value="Acyl-CoA_dh_M"/>
    <property type="match status" value="1"/>
</dbReference>
<evidence type="ECO:0000259" key="6">
    <source>
        <dbReference type="Pfam" id="PF00441"/>
    </source>
</evidence>
<dbReference type="FunFam" id="1.20.140.10:FF:000011">
    <property type="entry name" value="Medium-chain specific acyl-CoA dehydrogenase, mitochondrial"/>
    <property type="match status" value="1"/>
</dbReference>